<evidence type="ECO:0000313" key="1">
    <source>
        <dbReference type="EMBL" id="CAI9577279.1"/>
    </source>
</evidence>
<sequence>WFKLSFSYISINPKTDLTIFPPRRAPSTDFSVKVTGSTINPSPQARYPFVPHIQSLSKASTPLTSTQCLPSPSDLLSVSSTPLCLSLH</sequence>
<dbReference type="EMBL" id="CATNWA010014902">
    <property type="protein sequence ID" value="CAI9577279.1"/>
    <property type="molecule type" value="Genomic_DNA"/>
</dbReference>
<comment type="caution">
    <text evidence="1">The sequence shown here is derived from an EMBL/GenBank/DDBJ whole genome shotgun (WGS) entry which is preliminary data.</text>
</comment>
<accession>A0ABN9DZ54</accession>
<evidence type="ECO:0000313" key="2">
    <source>
        <dbReference type="Proteomes" id="UP001162483"/>
    </source>
</evidence>
<dbReference type="Proteomes" id="UP001162483">
    <property type="component" value="Unassembled WGS sequence"/>
</dbReference>
<proteinExistence type="predicted"/>
<keyword evidence="2" id="KW-1185">Reference proteome</keyword>
<organism evidence="1 2">
    <name type="scientific">Staurois parvus</name>
    <dbReference type="NCBI Taxonomy" id="386267"/>
    <lineage>
        <taxon>Eukaryota</taxon>
        <taxon>Metazoa</taxon>
        <taxon>Chordata</taxon>
        <taxon>Craniata</taxon>
        <taxon>Vertebrata</taxon>
        <taxon>Euteleostomi</taxon>
        <taxon>Amphibia</taxon>
        <taxon>Batrachia</taxon>
        <taxon>Anura</taxon>
        <taxon>Neobatrachia</taxon>
        <taxon>Ranoidea</taxon>
        <taxon>Ranidae</taxon>
        <taxon>Staurois</taxon>
    </lineage>
</organism>
<reference evidence="1" key="1">
    <citation type="submission" date="2023-05" db="EMBL/GenBank/DDBJ databases">
        <authorList>
            <person name="Stuckert A."/>
        </authorList>
    </citation>
    <scope>NUCLEOTIDE SEQUENCE</scope>
</reference>
<feature type="non-terminal residue" evidence="1">
    <location>
        <position position="1"/>
    </location>
</feature>
<gene>
    <name evidence="1" type="ORF">SPARVUS_LOCUS8683340</name>
</gene>
<name>A0ABN9DZ54_9NEOB</name>
<protein>
    <submittedName>
        <fullName evidence="1">Uncharacterized protein</fullName>
    </submittedName>
</protein>